<evidence type="ECO:0000313" key="2">
    <source>
        <dbReference type="Proteomes" id="UP001231445"/>
    </source>
</evidence>
<organism evidence="1 2">
    <name type="scientific">Altererythrobacter rubellus</name>
    <dbReference type="NCBI Taxonomy" id="2173831"/>
    <lineage>
        <taxon>Bacteria</taxon>
        <taxon>Pseudomonadati</taxon>
        <taxon>Pseudomonadota</taxon>
        <taxon>Alphaproteobacteria</taxon>
        <taxon>Sphingomonadales</taxon>
        <taxon>Erythrobacteraceae</taxon>
        <taxon>Altererythrobacter</taxon>
    </lineage>
</organism>
<dbReference type="AlphaFoldDB" id="A0A9Y2B2M7"/>
<evidence type="ECO:0000313" key="1">
    <source>
        <dbReference type="EMBL" id="WIW95597.1"/>
    </source>
</evidence>
<dbReference type="Proteomes" id="UP001231445">
    <property type="component" value="Chromosome"/>
</dbReference>
<accession>A0A9Y2B2M7</accession>
<sequence length="607" mass="67054">MAHLMRFAGALFAGAAMVTPLVPAQADVPERRQALFGDVHVHSRNSFDAYIFGIRATPDDAYRYARGETIRHMAGYDIALKGGALDFYAVTDHAEYLGVLPAMDDENHPLSLLEYAADMFSSVREKISEAFGKIAGTLRSGEKLEEAYDVDVMRSTWAEINAATERYYKPGEFTTFHGYEFTSAPSNQNLHRIVLFRGVNRPNLPFNSFDSQNPEGLWSWLDALRGKGIEGLAIPHNSNVSNGKMFEMTTYDGGPITAEYARQRMRNEPIVEMSQVKGTSDTHPLLSPNDEWANFEVYETLIGTDIKGRTSGSYIRQALQRGLTLERQLGVNPYEFGLIGSSDTHNGGGPVDEDRFFGKTGALDGTPAGRRVVASDADLGLEGAAATPFYKWSAAGLAGVWAEQNNREDIYDAFRRKETFATSGPRIKARLFAGHGYPADIFDRDDFARLAYAGGVPMGGDLGSHGEGAPTFLAEAMKDPDGAGLERLQLIRGWVDDDGDLQEQVYDIACAVGTPDRRTHRCPAMRSGVDTNTCTTPSSYGAAQLTARWQEPDYNPDRRAFYYLRAIERPTCRWSTWEANRLGLPVRDGLELTIQERAWSSPIWVGG</sequence>
<dbReference type="InterPro" id="IPR016195">
    <property type="entry name" value="Pol/histidinol_Pase-like"/>
</dbReference>
<keyword evidence="2" id="KW-1185">Reference proteome</keyword>
<dbReference type="SUPFAM" id="SSF89550">
    <property type="entry name" value="PHP domain-like"/>
    <property type="match status" value="1"/>
</dbReference>
<dbReference type="Pfam" id="PF12228">
    <property type="entry name" value="DUF3604"/>
    <property type="match status" value="1"/>
</dbReference>
<dbReference type="EMBL" id="CP127221">
    <property type="protein sequence ID" value="WIW95597.1"/>
    <property type="molecule type" value="Genomic_DNA"/>
</dbReference>
<protein>
    <submittedName>
        <fullName evidence="1">DUF3604 domain-containing protein</fullName>
    </submittedName>
</protein>
<gene>
    <name evidence="1" type="ORF">QQX03_00340</name>
</gene>
<dbReference type="Gene3D" id="3.20.20.140">
    <property type="entry name" value="Metal-dependent hydrolases"/>
    <property type="match status" value="1"/>
</dbReference>
<dbReference type="InterPro" id="IPR022028">
    <property type="entry name" value="DUF3604"/>
</dbReference>
<reference evidence="1 2" key="1">
    <citation type="submission" date="2023-06" db="EMBL/GenBank/DDBJ databases">
        <title>Altererythrobacter rubellus NBRC 112769 genome.</title>
        <authorList>
            <person name="Zhang K."/>
        </authorList>
    </citation>
    <scope>NUCLEOTIDE SEQUENCE [LARGE SCALE GENOMIC DNA]</scope>
    <source>
        <strain evidence="1 2">NBRC 112769</strain>
    </source>
</reference>
<proteinExistence type="predicted"/>
<dbReference type="RefSeq" id="WP_285975912.1">
    <property type="nucleotide sequence ID" value="NZ_CP127221.1"/>
</dbReference>
<name>A0A9Y2B2M7_9SPHN</name>
<dbReference type="KEGG" id="arue:QQX03_00340"/>